<organism evidence="3 4">
    <name type="scientific">Frankia canadensis</name>
    <dbReference type="NCBI Taxonomy" id="1836972"/>
    <lineage>
        <taxon>Bacteria</taxon>
        <taxon>Bacillati</taxon>
        <taxon>Actinomycetota</taxon>
        <taxon>Actinomycetes</taxon>
        <taxon>Frankiales</taxon>
        <taxon>Frankiaceae</taxon>
        <taxon>Frankia</taxon>
    </lineage>
</organism>
<dbReference type="Proteomes" id="UP000234331">
    <property type="component" value="Unassembled WGS sequence"/>
</dbReference>
<dbReference type="OrthoDB" id="3572465at2"/>
<dbReference type="InterPro" id="IPR014710">
    <property type="entry name" value="RmlC-like_jellyroll"/>
</dbReference>
<accession>A0A2I2KI46</accession>
<evidence type="ECO:0000313" key="4">
    <source>
        <dbReference type="Proteomes" id="UP000234331"/>
    </source>
</evidence>
<dbReference type="InterPro" id="IPR011051">
    <property type="entry name" value="RmlC_Cupin_sf"/>
</dbReference>
<name>A0A2I2KI46_9ACTN</name>
<dbReference type="InterPro" id="IPR025979">
    <property type="entry name" value="ChrR-like_cupin_dom"/>
</dbReference>
<feature type="compositionally biased region" description="Basic and acidic residues" evidence="1">
    <location>
        <begin position="50"/>
        <end position="59"/>
    </location>
</feature>
<evidence type="ECO:0000313" key="3">
    <source>
        <dbReference type="EMBL" id="SNQ45341.1"/>
    </source>
</evidence>
<evidence type="ECO:0000259" key="2">
    <source>
        <dbReference type="Pfam" id="PF12973"/>
    </source>
</evidence>
<reference evidence="3 4" key="1">
    <citation type="submission" date="2017-06" db="EMBL/GenBank/DDBJ databases">
        <authorList>
            <person name="Kim H.J."/>
            <person name="Triplett B.A."/>
        </authorList>
    </citation>
    <scope>NUCLEOTIDE SEQUENCE [LARGE SCALE GENOMIC DNA]</scope>
    <source>
        <strain evidence="3">FRACA_ARgP5</strain>
    </source>
</reference>
<dbReference type="AlphaFoldDB" id="A0A2I2KI46"/>
<gene>
    <name evidence="3" type="ORF">FRACA_10100</name>
</gene>
<dbReference type="SUPFAM" id="SSF51182">
    <property type="entry name" value="RmlC-like cupins"/>
    <property type="match status" value="1"/>
</dbReference>
<sequence>MADAAETGDGLVRSNDKLCSSMAERGLHLFDVANTPFEPARRRPTSTGTEEEHRKQSAGVEHKWLIFPEPDEDRPPVVIIKFPPGYRFPCHWHSEGEFVVVLKGSMTIGDQKVGPGGMAWTDARTIYGAESAGPEGVEFLLFRRAFATTTVVEGEPGD</sequence>
<keyword evidence="4" id="KW-1185">Reference proteome</keyword>
<evidence type="ECO:0000256" key="1">
    <source>
        <dbReference type="SAM" id="MobiDB-lite"/>
    </source>
</evidence>
<dbReference type="EMBL" id="FZMO01000001">
    <property type="protein sequence ID" value="SNQ45341.1"/>
    <property type="molecule type" value="Genomic_DNA"/>
</dbReference>
<feature type="region of interest" description="Disordered" evidence="1">
    <location>
        <begin position="35"/>
        <end position="59"/>
    </location>
</feature>
<dbReference type="Gene3D" id="2.60.120.10">
    <property type="entry name" value="Jelly Rolls"/>
    <property type="match status" value="1"/>
</dbReference>
<protein>
    <recommendedName>
        <fullName evidence="2">ChrR-like cupin domain-containing protein</fullName>
    </recommendedName>
</protein>
<dbReference type="RefSeq" id="WP_101829536.1">
    <property type="nucleotide sequence ID" value="NZ_FZMO01000001.1"/>
</dbReference>
<feature type="domain" description="ChrR-like cupin" evidence="2">
    <location>
        <begin position="54"/>
        <end position="130"/>
    </location>
</feature>
<dbReference type="Pfam" id="PF12973">
    <property type="entry name" value="Cupin_7"/>
    <property type="match status" value="1"/>
</dbReference>
<proteinExistence type="predicted"/>